<name>A0ABQ4WIQ8_9ASTR</name>
<reference evidence="1" key="2">
    <citation type="submission" date="2022-01" db="EMBL/GenBank/DDBJ databases">
        <authorList>
            <person name="Yamashiro T."/>
            <person name="Shiraishi A."/>
            <person name="Satake H."/>
            <person name="Nakayama K."/>
        </authorList>
    </citation>
    <scope>NUCLEOTIDE SEQUENCE</scope>
</reference>
<evidence type="ECO:0000313" key="2">
    <source>
        <dbReference type="Proteomes" id="UP001151760"/>
    </source>
</evidence>
<proteinExistence type="predicted"/>
<keyword evidence="2" id="KW-1185">Reference proteome</keyword>
<organism evidence="1 2">
    <name type="scientific">Tanacetum coccineum</name>
    <dbReference type="NCBI Taxonomy" id="301880"/>
    <lineage>
        <taxon>Eukaryota</taxon>
        <taxon>Viridiplantae</taxon>
        <taxon>Streptophyta</taxon>
        <taxon>Embryophyta</taxon>
        <taxon>Tracheophyta</taxon>
        <taxon>Spermatophyta</taxon>
        <taxon>Magnoliopsida</taxon>
        <taxon>eudicotyledons</taxon>
        <taxon>Gunneridae</taxon>
        <taxon>Pentapetalae</taxon>
        <taxon>asterids</taxon>
        <taxon>campanulids</taxon>
        <taxon>Asterales</taxon>
        <taxon>Asteraceae</taxon>
        <taxon>Asteroideae</taxon>
        <taxon>Anthemideae</taxon>
        <taxon>Anthemidinae</taxon>
        <taxon>Tanacetum</taxon>
    </lineage>
</organism>
<accession>A0ABQ4WIQ8</accession>
<reference evidence="1" key="1">
    <citation type="journal article" date="2022" name="Int. J. Mol. Sci.">
        <title>Draft Genome of Tanacetum Coccineum: Genomic Comparison of Closely Related Tanacetum-Family Plants.</title>
        <authorList>
            <person name="Yamashiro T."/>
            <person name="Shiraishi A."/>
            <person name="Nakayama K."/>
            <person name="Satake H."/>
        </authorList>
    </citation>
    <scope>NUCLEOTIDE SEQUENCE</scope>
</reference>
<protein>
    <submittedName>
        <fullName evidence="1">Uncharacterized protein</fullName>
    </submittedName>
</protein>
<evidence type="ECO:0000313" key="1">
    <source>
        <dbReference type="EMBL" id="GJS52766.1"/>
    </source>
</evidence>
<gene>
    <name evidence="1" type="ORF">Tco_0626128</name>
</gene>
<comment type="caution">
    <text evidence="1">The sequence shown here is derived from an EMBL/GenBank/DDBJ whole genome shotgun (WGS) entry which is preliminary data.</text>
</comment>
<sequence>MIETDLCTNKLRKAYLERMVTSMGYQSRSSADRDPRITSNFWRSYSESDGYRLDKVRYQRVLQLPHSRHFMPKSSVHLCGWADREARLTGPELVHETTEKKFNLRREMQALGSPKDYLQPIEGISL</sequence>
<dbReference type="Proteomes" id="UP001151760">
    <property type="component" value="Unassembled WGS sequence"/>
</dbReference>
<dbReference type="EMBL" id="BQNB010008678">
    <property type="protein sequence ID" value="GJS52766.1"/>
    <property type="molecule type" value="Genomic_DNA"/>
</dbReference>